<dbReference type="PANTHER" id="PTHR43024">
    <property type="entry name" value="UDP-N-ACETYLMURAMOYL-TRIPEPTIDE--D-ALANYL-D-ALANINE LIGASE"/>
    <property type="match status" value="1"/>
</dbReference>
<comment type="caution">
    <text evidence="5">The sequence shown here is derived from an EMBL/GenBank/DDBJ whole genome shotgun (WGS) entry which is preliminary data.</text>
</comment>
<feature type="non-terminal residue" evidence="5">
    <location>
        <position position="1"/>
    </location>
</feature>
<keyword evidence="1" id="KW-0436">Ligase</keyword>
<dbReference type="Pfam" id="PF02875">
    <property type="entry name" value="Mur_ligase_C"/>
    <property type="match status" value="1"/>
</dbReference>
<dbReference type="InterPro" id="IPR051046">
    <property type="entry name" value="MurCDEF_CellWall_CoF430Synth"/>
</dbReference>
<feature type="domain" description="Mur ligase C-terminal" evidence="4">
    <location>
        <begin position="14"/>
        <end position="118"/>
    </location>
</feature>
<evidence type="ECO:0000313" key="5">
    <source>
        <dbReference type="EMBL" id="EQD49874.1"/>
    </source>
</evidence>
<keyword evidence="3" id="KW-0067">ATP-binding</keyword>
<dbReference type="GO" id="GO:0005524">
    <property type="term" value="F:ATP binding"/>
    <property type="evidence" value="ECO:0007669"/>
    <property type="project" value="UniProtKB-KW"/>
</dbReference>
<evidence type="ECO:0000256" key="1">
    <source>
        <dbReference type="ARBA" id="ARBA00022598"/>
    </source>
</evidence>
<reference evidence="5" key="2">
    <citation type="journal article" date="2014" name="ISME J.">
        <title>Microbial stratification in low pH oxic and suboxic macroscopic growths along an acid mine drainage.</title>
        <authorList>
            <person name="Mendez-Garcia C."/>
            <person name="Mesa V."/>
            <person name="Sprenger R.R."/>
            <person name="Richter M."/>
            <person name="Diez M.S."/>
            <person name="Solano J."/>
            <person name="Bargiela R."/>
            <person name="Golyshina O.V."/>
            <person name="Manteca A."/>
            <person name="Ramos J.L."/>
            <person name="Gallego J.R."/>
            <person name="Llorente I."/>
            <person name="Martins Dos Santos V.A."/>
            <person name="Jensen O.N."/>
            <person name="Pelaez A.I."/>
            <person name="Sanchez J."/>
            <person name="Ferrer M."/>
        </authorList>
    </citation>
    <scope>NUCLEOTIDE SEQUENCE</scope>
</reference>
<protein>
    <submittedName>
        <fullName evidence="5">UDP-N-acetylmuramyl pentapeptide synthase</fullName>
    </submittedName>
</protein>
<sequence length="124" mass="12973">ALASRLSRLQAVSNRLQVVTAASGVLVIDDTFNANPASARAALALLSSLAVSGRRVVVTPGMIELGSLQYGENLALAQQVLAHGAELVVVGRTNAVPLSIGAERRAMRVDTRDEAVTWVRSNLA</sequence>
<name>T1BA35_9ZZZZ</name>
<dbReference type="Gene3D" id="3.90.190.20">
    <property type="entry name" value="Mur ligase, C-terminal domain"/>
    <property type="match status" value="1"/>
</dbReference>
<accession>T1BA35</accession>
<dbReference type="InterPro" id="IPR036615">
    <property type="entry name" value="Mur_ligase_C_dom_sf"/>
</dbReference>
<evidence type="ECO:0000256" key="3">
    <source>
        <dbReference type="ARBA" id="ARBA00022840"/>
    </source>
</evidence>
<dbReference type="GO" id="GO:0016881">
    <property type="term" value="F:acid-amino acid ligase activity"/>
    <property type="evidence" value="ECO:0007669"/>
    <property type="project" value="InterPro"/>
</dbReference>
<keyword evidence="2" id="KW-0547">Nucleotide-binding</keyword>
<feature type="non-terminal residue" evidence="5">
    <location>
        <position position="124"/>
    </location>
</feature>
<gene>
    <name evidence="5" type="ORF">B1B_11431</name>
</gene>
<evidence type="ECO:0000259" key="4">
    <source>
        <dbReference type="Pfam" id="PF02875"/>
    </source>
</evidence>
<dbReference type="AlphaFoldDB" id="T1BA35"/>
<organism evidence="5">
    <name type="scientific">mine drainage metagenome</name>
    <dbReference type="NCBI Taxonomy" id="410659"/>
    <lineage>
        <taxon>unclassified sequences</taxon>
        <taxon>metagenomes</taxon>
        <taxon>ecological metagenomes</taxon>
    </lineage>
</organism>
<dbReference type="InterPro" id="IPR004101">
    <property type="entry name" value="Mur_ligase_C"/>
</dbReference>
<reference evidence="5" key="1">
    <citation type="submission" date="2013-08" db="EMBL/GenBank/DDBJ databases">
        <authorList>
            <person name="Mendez C."/>
            <person name="Richter M."/>
            <person name="Ferrer M."/>
            <person name="Sanchez J."/>
        </authorList>
    </citation>
    <scope>NUCLEOTIDE SEQUENCE</scope>
</reference>
<dbReference type="PANTHER" id="PTHR43024:SF1">
    <property type="entry name" value="UDP-N-ACETYLMURAMOYL-TRIPEPTIDE--D-ALANYL-D-ALANINE LIGASE"/>
    <property type="match status" value="1"/>
</dbReference>
<evidence type="ECO:0000256" key="2">
    <source>
        <dbReference type="ARBA" id="ARBA00022741"/>
    </source>
</evidence>
<dbReference type="EMBL" id="AUZY01007425">
    <property type="protein sequence ID" value="EQD49874.1"/>
    <property type="molecule type" value="Genomic_DNA"/>
</dbReference>
<proteinExistence type="predicted"/>
<dbReference type="SUPFAM" id="SSF53244">
    <property type="entry name" value="MurD-like peptide ligases, peptide-binding domain"/>
    <property type="match status" value="1"/>
</dbReference>